<reference evidence="1" key="1">
    <citation type="submission" date="2015-04" db="UniProtKB">
        <authorList>
            <consortium name="EnsemblPlants"/>
        </authorList>
    </citation>
    <scope>IDENTIFICATION</scope>
</reference>
<reference evidence="1" key="2">
    <citation type="submission" date="2018-05" db="EMBL/GenBank/DDBJ databases">
        <title>OpunRS2 (Oryza punctata Reference Sequence Version 2).</title>
        <authorList>
            <person name="Zhang J."/>
            <person name="Kudrna D."/>
            <person name="Lee S."/>
            <person name="Talag J."/>
            <person name="Welchert J."/>
            <person name="Wing R.A."/>
        </authorList>
    </citation>
    <scope>NUCLEOTIDE SEQUENCE [LARGE SCALE GENOMIC DNA]</scope>
</reference>
<dbReference type="OMA" id="MASHHAH"/>
<evidence type="ECO:0000313" key="2">
    <source>
        <dbReference type="Proteomes" id="UP000026962"/>
    </source>
</evidence>
<sequence length="81" mass="8940">MVSHHAHCQSVCRYVVRCIIHRRYPVGTISGICGITADTQVYQPSTCEVSSIMVGCEVSVIMVGYEVSRIMASCTCIRYHG</sequence>
<evidence type="ECO:0000313" key="1">
    <source>
        <dbReference type="EnsemblPlants" id="OPUNC03G22940.1"/>
    </source>
</evidence>
<dbReference type="EnsemblPlants" id="OPUNC03G22940.1">
    <property type="protein sequence ID" value="OPUNC03G22940.1"/>
    <property type="gene ID" value="OPUNC03G22940"/>
</dbReference>
<accession>A0A0E0KG09</accession>
<dbReference type="Proteomes" id="UP000026962">
    <property type="component" value="Chromosome 3"/>
</dbReference>
<keyword evidence="2" id="KW-1185">Reference proteome</keyword>
<protein>
    <submittedName>
        <fullName evidence="1">Uncharacterized protein</fullName>
    </submittedName>
</protein>
<dbReference type="Gramene" id="OPUNC03G22940.1">
    <property type="protein sequence ID" value="OPUNC03G22940.1"/>
    <property type="gene ID" value="OPUNC03G22940"/>
</dbReference>
<proteinExistence type="predicted"/>
<organism evidence="1">
    <name type="scientific">Oryza punctata</name>
    <name type="common">Red rice</name>
    <dbReference type="NCBI Taxonomy" id="4537"/>
    <lineage>
        <taxon>Eukaryota</taxon>
        <taxon>Viridiplantae</taxon>
        <taxon>Streptophyta</taxon>
        <taxon>Embryophyta</taxon>
        <taxon>Tracheophyta</taxon>
        <taxon>Spermatophyta</taxon>
        <taxon>Magnoliopsida</taxon>
        <taxon>Liliopsida</taxon>
        <taxon>Poales</taxon>
        <taxon>Poaceae</taxon>
        <taxon>BOP clade</taxon>
        <taxon>Oryzoideae</taxon>
        <taxon>Oryzeae</taxon>
        <taxon>Oryzinae</taxon>
        <taxon>Oryza</taxon>
    </lineage>
</organism>
<name>A0A0E0KG09_ORYPU</name>
<dbReference type="HOGENOM" id="CLU_195543_0_0_1"/>
<dbReference type="AlphaFoldDB" id="A0A0E0KG09"/>